<proteinExistence type="predicted"/>
<dbReference type="RefSeq" id="WP_163848370.1">
    <property type="nucleotide sequence ID" value="NZ_JAAGVB010000109.1"/>
</dbReference>
<protein>
    <submittedName>
        <fullName evidence="2">Helix-turn-helix domain-containing protein</fullName>
    </submittedName>
</protein>
<dbReference type="SMART" id="SM00530">
    <property type="entry name" value="HTH_XRE"/>
    <property type="match status" value="1"/>
</dbReference>
<dbReference type="GO" id="GO:0003677">
    <property type="term" value="F:DNA binding"/>
    <property type="evidence" value="ECO:0007669"/>
    <property type="project" value="InterPro"/>
</dbReference>
<evidence type="ECO:0000313" key="2">
    <source>
        <dbReference type="EMBL" id="NEW36808.1"/>
    </source>
</evidence>
<dbReference type="Proteomes" id="UP000471166">
    <property type="component" value="Unassembled WGS sequence"/>
</dbReference>
<name>A0A6P1CW52_9NOCA</name>
<dbReference type="AlphaFoldDB" id="A0A6P1CW52"/>
<dbReference type="EMBL" id="JAAGVB010000109">
    <property type="protein sequence ID" value="NEW36808.1"/>
    <property type="molecule type" value="Genomic_DNA"/>
</dbReference>
<dbReference type="InterPro" id="IPR010982">
    <property type="entry name" value="Lambda_DNA-bd_dom_sf"/>
</dbReference>
<dbReference type="Pfam" id="PF13560">
    <property type="entry name" value="HTH_31"/>
    <property type="match status" value="1"/>
</dbReference>
<dbReference type="CDD" id="cd00093">
    <property type="entry name" value="HTH_XRE"/>
    <property type="match status" value="1"/>
</dbReference>
<organism evidence="2 3">
    <name type="scientific">Nocardia cyriacigeorgica</name>
    <dbReference type="NCBI Taxonomy" id="135487"/>
    <lineage>
        <taxon>Bacteria</taxon>
        <taxon>Bacillati</taxon>
        <taxon>Actinomycetota</taxon>
        <taxon>Actinomycetes</taxon>
        <taxon>Mycobacteriales</taxon>
        <taxon>Nocardiaceae</taxon>
        <taxon>Nocardia</taxon>
    </lineage>
</organism>
<gene>
    <name evidence="2" type="ORF">GV791_30260</name>
</gene>
<dbReference type="InterPro" id="IPR043917">
    <property type="entry name" value="DUF5753"/>
</dbReference>
<dbReference type="Pfam" id="PF19054">
    <property type="entry name" value="DUF5753"/>
    <property type="match status" value="1"/>
</dbReference>
<sequence length="292" mass="32694">MKESNSTLPLRELGRQLRDAREGLGMSIERAAGLMEMSASALQRLETGNNSRVSLVVIRELCEMYGLEERHTAALLELASESASEVWLREFEDLIGPGISVFVRLESSAQKLTTYESDLVPGLLQTPDYARALVRAAFPHATAEEQERRVQLKVRRQALCRRRRQPLTLNVLLHEAVLRRVVGNPKIMSTQLKYIADASTKPNTSVGIVPFSSGVPLGTQIGPFVILEFGTDRRGKPIEPTTVFTENHIGELYSEKVRTIDRYRQAYAALHEVALDEVDSRALLRRIAKEST</sequence>
<evidence type="ECO:0000313" key="3">
    <source>
        <dbReference type="Proteomes" id="UP000471166"/>
    </source>
</evidence>
<reference evidence="2 3" key="1">
    <citation type="submission" date="2020-01" db="EMBL/GenBank/DDBJ databases">
        <title>Genetics and antimicrobial susceptibilities of Nocardia species isolated from the soil; a comparison with species isolated from humans.</title>
        <authorList>
            <person name="Carrasco G."/>
            <person name="Monzon S."/>
            <person name="Sansegundo M."/>
            <person name="Garcia E."/>
            <person name="Garrido N."/>
            <person name="Medina M.J."/>
            <person name="Villalon P."/>
            <person name="Ramirez-Arocha A.C."/>
            <person name="Jimenez P."/>
            <person name="Cuesta I."/>
            <person name="Valdezate S."/>
        </authorList>
    </citation>
    <scope>NUCLEOTIDE SEQUENCE [LARGE SCALE GENOMIC DNA]</scope>
    <source>
        <strain evidence="2 3">CNM20110626</strain>
    </source>
</reference>
<dbReference type="SUPFAM" id="SSF47413">
    <property type="entry name" value="lambda repressor-like DNA-binding domains"/>
    <property type="match status" value="1"/>
</dbReference>
<comment type="caution">
    <text evidence="2">The sequence shown here is derived from an EMBL/GenBank/DDBJ whole genome shotgun (WGS) entry which is preliminary data.</text>
</comment>
<dbReference type="InterPro" id="IPR001387">
    <property type="entry name" value="Cro/C1-type_HTH"/>
</dbReference>
<dbReference type="PROSITE" id="PS50943">
    <property type="entry name" value="HTH_CROC1"/>
    <property type="match status" value="1"/>
</dbReference>
<evidence type="ECO:0000259" key="1">
    <source>
        <dbReference type="PROSITE" id="PS50943"/>
    </source>
</evidence>
<accession>A0A6P1CW52</accession>
<dbReference type="Gene3D" id="1.10.260.40">
    <property type="entry name" value="lambda repressor-like DNA-binding domains"/>
    <property type="match status" value="1"/>
</dbReference>
<feature type="domain" description="HTH cro/C1-type" evidence="1">
    <location>
        <begin position="17"/>
        <end position="75"/>
    </location>
</feature>